<dbReference type="PANTHER" id="PTHR43569">
    <property type="entry name" value="AMIDOHYDROLASE"/>
    <property type="match status" value="1"/>
</dbReference>
<feature type="domain" description="Amidohydrolase-related" evidence="2">
    <location>
        <begin position="2"/>
        <end position="272"/>
    </location>
</feature>
<sequence>MIDAHFHIWRLDRGDYGWLTPALGPIHRDVQLSDWRAVSAPCGVQGGVLVQAAPTEAETAFLLHEAAQAPEVLGVVGWVDLLAAEAPARIEALARQPKLKGLRPMLQDLADPDWILQGALRPALAAMARCGLVFDALVQPRHLPRILRLAERHPDLRIVVDHGAKPAIPGDATGWAEWTQGLQALADETPVFCKLSGLWTEAARGAPVDALERHARWLLATFGPQRCLWGSDWPVLELAGGYGAWLAAARRWVAPQDQAAVFGGTARQAYRLGA</sequence>
<name>A0ABQ3G338_9BURK</name>
<dbReference type="Pfam" id="PF04909">
    <property type="entry name" value="Amidohydro_2"/>
    <property type="match status" value="1"/>
</dbReference>
<evidence type="ECO:0000259" key="2">
    <source>
        <dbReference type="Pfam" id="PF04909"/>
    </source>
</evidence>
<gene>
    <name evidence="3" type="ORF">GCM10007320_26620</name>
</gene>
<dbReference type="Proteomes" id="UP000626210">
    <property type="component" value="Unassembled WGS sequence"/>
</dbReference>
<reference evidence="4" key="1">
    <citation type="journal article" date="2019" name="Int. J. Syst. Evol. Microbiol.">
        <title>The Global Catalogue of Microorganisms (GCM) 10K type strain sequencing project: providing services to taxonomists for standard genome sequencing and annotation.</title>
        <authorList>
            <consortium name="The Broad Institute Genomics Platform"/>
            <consortium name="The Broad Institute Genome Sequencing Center for Infectious Disease"/>
            <person name="Wu L."/>
            <person name="Ma J."/>
        </authorList>
    </citation>
    <scope>NUCLEOTIDE SEQUENCE [LARGE SCALE GENOMIC DNA]</scope>
    <source>
        <strain evidence="4">KCTC 23314</strain>
    </source>
</reference>
<evidence type="ECO:0000313" key="3">
    <source>
        <dbReference type="EMBL" id="GHC82979.1"/>
    </source>
</evidence>
<evidence type="ECO:0000256" key="1">
    <source>
        <dbReference type="ARBA" id="ARBA00038310"/>
    </source>
</evidence>
<comment type="caution">
    <text evidence="3">The sequence shown here is derived from an EMBL/GenBank/DDBJ whole genome shotgun (WGS) entry which is preliminary data.</text>
</comment>
<dbReference type="InterPro" id="IPR006680">
    <property type="entry name" value="Amidohydro-rel"/>
</dbReference>
<comment type="similarity">
    <text evidence="1">Belongs to the metallo-dependent hydrolases superfamily.</text>
</comment>
<proteinExistence type="inferred from homology"/>
<evidence type="ECO:0000313" key="4">
    <source>
        <dbReference type="Proteomes" id="UP000626210"/>
    </source>
</evidence>
<dbReference type="SUPFAM" id="SSF51556">
    <property type="entry name" value="Metallo-dependent hydrolases"/>
    <property type="match status" value="1"/>
</dbReference>
<keyword evidence="4" id="KW-1185">Reference proteome</keyword>
<dbReference type="RefSeq" id="WP_189687417.1">
    <property type="nucleotide sequence ID" value="NZ_BMYK01000006.1"/>
</dbReference>
<dbReference type="InterPro" id="IPR032466">
    <property type="entry name" value="Metal_Hydrolase"/>
</dbReference>
<dbReference type="EMBL" id="BMYK01000006">
    <property type="protein sequence ID" value="GHC82979.1"/>
    <property type="molecule type" value="Genomic_DNA"/>
</dbReference>
<dbReference type="InterPro" id="IPR052350">
    <property type="entry name" value="Metallo-dep_Lactonases"/>
</dbReference>
<organism evidence="3 4">
    <name type="scientific">Pseudorhodoferax aquiterrae</name>
    <dbReference type="NCBI Taxonomy" id="747304"/>
    <lineage>
        <taxon>Bacteria</taxon>
        <taxon>Pseudomonadati</taxon>
        <taxon>Pseudomonadota</taxon>
        <taxon>Betaproteobacteria</taxon>
        <taxon>Burkholderiales</taxon>
        <taxon>Comamonadaceae</taxon>
    </lineage>
</organism>
<dbReference type="Gene3D" id="3.20.20.140">
    <property type="entry name" value="Metal-dependent hydrolases"/>
    <property type="match status" value="1"/>
</dbReference>
<accession>A0ABQ3G338</accession>
<dbReference type="PANTHER" id="PTHR43569:SF2">
    <property type="entry name" value="AMIDOHYDROLASE-RELATED DOMAIN-CONTAINING PROTEIN"/>
    <property type="match status" value="1"/>
</dbReference>
<protein>
    <submittedName>
        <fullName evidence="3">Amidohydrolase</fullName>
    </submittedName>
</protein>